<dbReference type="AlphaFoldDB" id="A0AAE3GSW4"/>
<dbReference type="EMBL" id="JAMZMM010000110">
    <property type="protein sequence ID" value="MCP2729357.1"/>
    <property type="molecule type" value="Genomic_DNA"/>
</dbReference>
<accession>A0AAE3GSW4</accession>
<protein>
    <submittedName>
        <fullName evidence="2">Uncharacterized protein</fullName>
    </submittedName>
</protein>
<name>A0AAE3GSW4_9CYAN</name>
<sequence>MEPLTAGAIALVTLLLNKTFEKTGEIIVTKAFEKGNKIMQLSKNDSTDAVNEIEAAAEKPSFPPTEDFGEAILVEMVELAAKQDPEIKAALLDLAAKVEDAQKENDHIKEAVKDLRKAVEERRNQNSSNRNSTKIAETIGKIGTVIQGSRINTWTIGDIDLSN</sequence>
<evidence type="ECO:0000313" key="3">
    <source>
        <dbReference type="Proteomes" id="UP001204953"/>
    </source>
</evidence>
<dbReference type="Proteomes" id="UP001204953">
    <property type="component" value="Unassembled WGS sequence"/>
</dbReference>
<gene>
    <name evidence="2" type="ORF">NJ959_12915</name>
</gene>
<organism evidence="2 3">
    <name type="scientific">Limnofasciculus baicalensis BBK-W-15</name>
    <dbReference type="NCBI Taxonomy" id="2699891"/>
    <lineage>
        <taxon>Bacteria</taxon>
        <taxon>Bacillati</taxon>
        <taxon>Cyanobacteriota</taxon>
        <taxon>Cyanophyceae</taxon>
        <taxon>Coleofasciculales</taxon>
        <taxon>Coleofasciculaceae</taxon>
        <taxon>Limnofasciculus</taxon>
        <taxon>Limnofasciculus baicalensis</taxon>
    </lineage>
</organism>
<evidence type="ECO:0000313" key="2">
    <source>
        <dbReference type="EMBL" id="MCP2729357.1"/>
    </source>
</evidence>
<dbReference type="RefSeq" id="WP_254012141.1">
    <property type="nucleotide sequence ID" value="NZ_JAMZMM010000110.1"/>
</dbReference>
<comment type="caution">
    <text evidence="2">The sequence shown here is derived from an EMBL/GenBank/DDBJ whole genome shotgun (WGS) entry which is preliminary data.</text>
</comment>
<keyword evidence="3" id="KW-1185">Reference proteome</keyword>
<evidence type="ECO:0000256" key="1">
    <source>
        <dbReference type="SAM" id="Coils"/>
    </source>
</evidence>
<keyword evidence="1" id="KW-0175">Coiled coil</keyword>
<feature type="coiled-coil region" evidence="1">
    <location>
        <begin position="91"/>
        <end position="125"/>
    </location>
</feature>
<proteinExistence type="predicted"/>
<reference evidence="2" key="1">
    <citation type="submission" date="2022-06" db="EMBL/GenBank/DDBJ databases">
        <title>New cyanobacteria of genus Symplocastrum in benthos of Lake Baikal.</title>
        <authorList>
            <person name="Sorokovikova E."/>
            <person name="Tikhonova I."/>
            <person name="Krasnopeev A."/>
            <person name="Evseev P."/>
            <person name="Gladkikh A."/>
            <person name="Belykh O."/>
        </authorList>
    </citation>
    <scope>NUCLEOTIDE SEQUENCE</scope>
    <source>
        <strain evidence="2">BBK-W-15</strain>
    </source>
</reference>